<accession>A0AAJ0FBQ0</accession>
<proteinExistence type="predicted"/>
<dbReference type="PANTHER" id="PTHR42070">
    <property type="entry name" value="FILAMENT ASSOCIATED PROTEIN, PUTATIVE (AFU_ORTHOLOGUE AFUA_8G06630)-RELATED"/>
    <property type="match status" value="1"/>
</dbReference>
<feature type="region of interest" description="Disordered" evidence="1">
    <location>
        <begin position="1"/>
        <end position="38"/>
    </location>
</feature>
<feature type="region of interest" description="Disordered" evidence="1">
    <location>
        <begin position="74"/>
        <end position="123"/>
    </location>
</feature>
<reference evidence="2" key="1">
    <citation type="submission" date="2023-06" db="EMBL/GenBank/DDBJ databases">
        <title>Genome-scale phylogeny and comparative genomics of the fungal order Sordariales.</title>
        <authorList>
            <consortium name="Lawrence Berkeley National Laboratory"/>
            <person name="Hensen N."/>
            <person name="Bonometti L."/>
            <person name="Westerberg I."/>
            <person name="Brannstrom I.O."/>
            <person name="Guillou S."/>
            <person name="Cros-Aarteil S."/>
            <person name="Calhoun S."/>
            <person name="Haridas S."/>
            <person name="Kuo A."/>
            <person name="Mondo S."/>
            <person name="Pangilinan J."/>
            <person name="Riley R."/>
            <person name="Labutti K."/>
            <person name="Andreopoulos B."/>
            <person name="Lipzen A."/>
            <person name="Chen C."/>
            <person name="Yanf M."/>
            <person name="Daum C."/>
            <person name="Ng V."/>
            <person name="Clum A."/>
            <person name="Steindorff A."/>
            <person name="Ohm R."/>
            <person name="Martin F."/>
            <person name="Silar P."/>
            <person name="Natvig D."/>
            <person name="Lalanne C."/>
            <person name="Gautier V."/>
            <person name="Ament-Velasquez S.L."/>
            <person name="Kruys A."/>
            <person name="Hutchinson M.I."/>
            <person name="Powell A.J."/>
            <person name="Barry K."/>
            <person name="Miller A.N."/>
            <person name="Grigoriev I.V."/>
            <person name="Debuchy R."/>
            <person name="Gladieux P."/>
            <person name="Thoren M.H."/>
            <person name="Johannesson H."/>
        </authorList>
    </citation>
    <scope>NUCLEOTIDE SEQUENCE</scope>
    <source>
        <strain evidence="2">PSN4</strain>
    </source>
</reference>
<dbReference type="Proteomes" id="UP001239445">
    <property type="component" value="Unassembled WGS sequence"/>
</dbReference>
<dbReference type="PANTHER" id="PTHR42070:SF1">
    <property type="entry name" value="FILAMENT ASSOCIATED PROTEIN, PUTATIVE (AFU_ORTHOLOGUE AFUA_8G06630)-RELATED"/>
    <property type="match status" value="1"/>
</dbReference>
<evidence type="ECO:0000313" key="2">
    <source>
        <dbReference type="EMBL" id="KAK1755609.1"/>
    </source>
</evidence>
<name>A0AAJ0FBQ0_9PEZI</name>
<evidence type="ECO:0008006" key="4">
    <source>
        <dbReference type="Google" id="ProtNLM"/>
    </source>
</evidence>
<feature type="compositionally biased region" description="Basic and acidic residues" evidence="1">
    <location>
        <begin position="19"/>
        <end position="31"/>
    </location>
</feature>
<dbReference type="EMBL" id="MU839833">
    <property type="protein sequence ID" value="KAK1755609.1"/>
    <property type="molecule type" value="Genomic_DNA"/>
</dbReference>
<feature type="compositionally biased region" description="Polar residues" evidence="1">
    <location>
        <begin position="103"/>
        <end position="112"/>
    </location>
</feature>
<sequence>MPSNTVYRNHIQKFKVASKTREQDAARVRENQRRHRARVKSHIEELESTLNTTQTNLEQALRRIQHLESELQQLKGAQEVSNSTKKPAVSEMDPLPMDPTIVSKGNNPLSSPERNHSPFSLEEVTDPENDCAFLPPPSPGESTMLCREAYRILAEHLSEVDYETARESLKHGFRRATMPGAGCRVQTHVLFSFVDRLT</sequence>
<gene>
    <name evidence="2" type="ORF">QBC47DRAFT_191825</name>
</gene>
<organism evidence="2 3">
    <name type="scientific">Echria macrotheca</name>
    <dbReference type="NCBI Taxonomy" id="438768"/>
    <lineage>
        <taxon>Eukaryota</taxon>
        <taxon>Fungi</taxon>
        <taxon>Dikarya</taxon>
        <taxon>Ascomycota</taxon>
        <taxon>Pezizomycotina</taxon>
        <taxon>Sordariomycetes</taxon>
        <taxon>Sordariomycetidae</taxon>
        <taxon>Sordariales</taxon>
        <taxon>Schizotheciaceae</taxon>
        <taxon>Echria</taxon>
    </lineage>
</organism>
<dbReference type="AlphaFoldDB" id="A0AAJ0FBQ0"/>
<comment type="caution">
    <text evidence="2">The sequence shown here is derived from an EMBL/GenBank/DDBJ whole genome shotgun (WGS) entry which is preliminary data.</text>
</comment>
<keyword evidence="3" id="KW-1185">Reference proteome</keyword>
<evidence type="ECO:0000256" key="1">
    <source>
        <dbReference type="SAM" id="MobiDB-lite"/>
    </source>
</evidence>
<evidence type="ECO:0000313" key="3">
    <source>
        <dbReference type="Proteomes" id="UP001239445"/>
    </source>
</evidence>
<protein>
    <recommendedName>
        <fullName evidence="4">BZIP domain-containing protein</fullName>
    </recommendedName>
</protein>
<dbReference type="CDD" id="cd14688">
    <property type="entry name" value="bZIP_YAP"/>
    <property type="match status" value="1"/>
</dbReference>